<feature type="transmembrane region" description="Helical" evidence="4">
    <location>
        <begin position="122"/>
        <end position="141"/>
    </location>
</feature>
<evidence type="ECO:0000256" key="4">
    <source>
        <dbReference type="SAM" id="Phobius"/>
    </source>
</evidence>
<evidence type="ECO:0000256" key="1">
    <source>
        <dbReference type="ARBA" id="ARBA00022723"/>
    </source>
</evidence>
<gene>
    <name evidence="6" type="ORF">Tci_007770</name>
</gene>
<organism evidence="6">
    <name type="scientific">Tanacetum cinerariifolium</name>
    <name type="common">Dalmatian daisy</name>
    <name type="synonym">Chrysanthemum cinerariifolium</name>
    <dbReference type="NCBI Taxonomy" id="118510"/>
    <lineage>
        <taxon>Eukaryota</taxon>
        <taxon>Viridiplantae</taxon>
        <taxon>Streptophyta</taxon>
        <taxon>Embryophyta</taxon>
        <taxon>Tracheophyta</taxon>
        <taxon>Spermatophyta</taxon>
        <taxon>Magnoliopsida</taxon>
        <taxon>eudicotyledons</taxon>
        <taxon>Gunneridae</taxon>
        <taxon>Pentapetalae</taxon>
        <taxon>asterids</taxon>
        <taxon>campanulids</taxon>
        <taxon>Asterales</taxon>
        <taxon>Asteraceae</taxon>
        <taxon>Asteroideae</taxon>
        <taxon>Anthemideae</taxon>
        <taxon>Anthemidinae</taxon>
        <taxon>Tanacetum</taxon>
    </lineage>
</organism>
<evidence type="ECO:0000256" key="2">
    <source>
        <dbReference type="ARBA" id="ARBA00022771"/>
    </source>
</evidence>
<dbReference type="PROSITE" id="PS51292">
    <property type="entry name" value="ZF_RING_CH"/>
    <property type="match status" value="1"/>
</dbReference>
<feature type="transmembrane region" description="Helical" evidence="4">
    <location>
        <begin position="68"/>
        <end position="86"/>
    </location>
</feature>
<dbReference type="InterPro" id="IPR011016">
    <property type="entry name" value="Znf_RING-CH"/>
</dbReference>
<dbReference type="AlphaFoldDB" id="A0A6L2JGI1"/>
<dbReference type="PANTHER" id="PTHR46158">
    <property type="entry name" value="OS02G0165000 PROTEIN"/>
    <property type="match status" value="1"/>
</dbReference>
<keyword evidence="3" id="KW-0862">Zinc</keyword>
<dbReference type="SUPFAM" id="SSF57850">
    <property type="entry name" value="RING/U-box"/>
    <property type="match status" value="1"/>
</dbReference>
<reference evidence="6" key="1">
    <citation type="journal article" date="2019" name="Sci. Rep.">
        <title>Draft genome of Tanacetum cinerariifolium, the natural source of mosquito coil.</title>
        <authorList>
            <person name="Yamashiro T."/>
            <person name="Shiraishi A."/>
            <person name="Satake H."/>
            <person name="Nakayama K."/>
        </authorList>
    </citation>
    <scope>NUCLEOTIDE SEQUENCE</scope>
</reference>
<keyword evidence="4" id="KW-0812">Transmembrane</keyword>
<keyword evidence="1" id="KW-0479">Metal-binding</keyword>
<dbReference type="InterPro" id="IPR013083">
    <property type="entry name" value="Znf_RING/FYVE/PHD"/>
</dbReference>
<dbReference type="SMART" id="SM00744">
    <property type="entry name" value="RINGv"/>
    <property type="match status" value="1"/>
</dbReference>
<dbReference type="PANTHER" id="PTHR46158:SF10">
    <property type="entry name" value="RING-CH-TYPE DOMAIN-CONTAINING PROTEIN"/>
    <property type="match status" value="1"/>
</dbReference>
<comment type="caution">
    <text evidence="6">The sequence shown here is derived from an EMBL/GenBank/DDBJ whole genome shotgun (WGS) entry which is preliminary data.</text>
</comment>
<evidence type="ECO:0000313" key="6">
    <source>
        <dbReference type="EMBL" id="GEU35792.1"/>
    </source>
</evidence>
<keyword evidence="2" id="KW-0863">Zinc-finger</keyword>
<keyword evidence="4" id="KW-0472">Membrane</keyword>
<dbReference type="Gene3D" id="3.30.40.10">
    <property type="entry name" value="Zinc/RING finger domain, C3HC4 (zinc finger)"/>
    <property type="match status" value="1"/>
</dbReference>
<protein>
    <submittedName>
        <fullName evidence="6">Zinc finger, RING-CH-type, zinc finger, RING/FYVE/PHD-type</fullName>
    </submittedName>
</protein>
<evidence type="ECO:0000259" key="5">
    <source>
        <dbReference type="PROSITE" id="PS51292"/>
    </source>
</evidence>
<dbReference type="Pfam" id="PF12906">
    <property type="entry name" value="RINGv"/>
    <property type="match status" value="1"/>
</dbReference>
<keyword evidence="4" id="KW-1133">Transmembrane helix</keyword>
<name>A0A6L2JGI1_TANCI</name>
<proteinExistence type="predicted"/>
<dbReference type="GO" id="GO:0008270">
    <property type="term" value="F:zinc ion binding"/>
    <property type="evidence" value="ECO:0007669"/>
    <property type="project" value="UniProtKB-KW"/>
</dbReference>
<feature type="domain" description="RING-CH-type" evidence="5">
    <location>
        <begin position="1"/>
        <end position="52"/>
    </location>
</feature>
<evidence type="ECO:0000256" key="3">
    <source>
        <dbReference type="ARBA" id="ARBA00022833"/>
    </source>
</evidence>
<feature type="transmembrane region" description="Helical" evidence="4">
    <location>
        <begin position="92"/>
        <end position="110"/>
    </location>
</feature>
<dbReference type="EMBL" id="BKCJ010000732">
    <property type="protein sequence ID" value="GEU35792.1"/>
    <property type="molecule type" value="Genomic_DNA"/>
</dbReference>
<sequence length="265" mass="30120">MGELQEGAQDTLRLECHCRGELALTHKECAVKWFSNRGNMICEICNHEVLNLRVMHSPTFRVWQHEPVLLIVSMLAYLVFLVIFLMKDLDNVDAAIAISLPFGCLLGLLGSMASTIMVRRRYAWIYSAVEFILVVGFAYTFHHSKGVKPTSGDPEAEVGRRNFRSGKISLYSHHHSTTVVSPESHYIIFDISPLDRHCVPPWIWIQRSIGGEEIEVMVGKWQLEGRCRQVVDKMLVTELELKLDVTNTHPKFELAVANTSLMQSL</sequence>
<accession>A0A6L2JGI1</accession>